<dbReference type="RefSeq" id="WP_189376529.1">
    <property type="nucleotide sequence ID" value="NZ_BNAH01000002.1"/>
</dbReference>
<gene>
    <name evidence="1" type="ORF">GCM10011501_05000</name>
</gene>
<dbReference type="InterPro" id="IPR053841">
    <property type="entry name" value="MksE"/>
</dbReference>
<dbReference type="Proteomes" id="UP000626370">
    <property type="component" value="Unassembled WGS sequence"/>
</dbReference>
<evidence type="ECO:0000313" key="2">
    <source>
        <dbReference type="Proteomes" id="UP000626370"/>
    </source>
</evidence>
<evidence type="ECO:0000313" key="1">
    <source>
        <dbReference type="EMBL" id="GHE80169.1"/>
    </source>
</evidence>
<accession>A0ABQ3IFC1</accession>
<keyword evidence="2" id="KW-1185">Reference proteome</keyword>
<sequence>MNYASRITQHLLEGKLICAYETKEDFQRLTQNEDIRERVESTLFNLDRRLQTLESGNAFYAVRNSLDTSAQQDARRFFSDLISKAREELAWMDLLAESTQQETFVQAGNLISYSDVIHAIDYNQSLQQKLRELLKVNNEASIVLLVSKLFERLKQRGIVIEESARNNQYRFTSRLELIQQALVFVAMHNMLHTEPNENHDSAKSQQRML</sequence>
<name>A0ABQ3IFC1_9GAMM</name>
<dbReference type="Pfam" id="PF21980">
    <property type="entry name" value="MksE"/>
    <property type="match status" value="1"/>
</dbReference>
<protein>
    <submittedName>
        <fullName evidence="1">Uncharacterized protein</fullName>
    </submittedName>
</protein>
<comment type="caution">
    <text evidence="1">The sequence shown here is derived from an EMBL/GenBank/DDBJ whole genome shotgun (WGS) entry which is preliminary data.</text>
</comment>
<reference evidence="2" key="1">
    <citation type="journal article" date="2019" name="Int. J. Syst. Evol. Microbiol.">
        <title>The Global Catalogue of Microorganisms (GCM) 10K type strain sequencing project: providing services to taxonomists for standard genome sequencing and annotation.</title>
        <authorList>
            <consortium name="The Broad Institute Genomics Platform"/>
            <consortium name="The Broad Institute Genome Sequencing Center for Infectious Disease"/>
            <person name="Wu L."/>
            <person name="Ma J."/>
        </authorList>
    </citation>
    <scope>NUCLEOTIDE SEQUENCE [LARGE SCALE GENOMIC DNA]</scope>
    <source>
        <strain evidence="2">CGMCC 1.15922</strain>
    </source>
</reference>
<organism evidence="1 2">
    <name type="scientific">Thalassotalea profundi</name>
    <dbReference type="NCBI Taxonomy" id="2036687"/>
    <lineage>
        <taxon>Bacteria</taxon>
        <taxon>Pseudomonadati</taxon>
        <taxon>Pseudomonadota</taxon>
        <taxon>Gammaproteobacteria</taxon>
        <taxon>Alteromonadales</taxon>
        <taxon>Colwelliaceae</taxon>
        <taxon>Thalassotalea</taxon>
    </lineage>
</organism>
<dbReference type="EMBL" id="BNAH01000002">
    <property type="protein sequence ID" value="GHE80169.1"/>
    <property type="molecule type" value="Genomic_DNA"/>
</dbReference>
<proteinExistence type="predicted"/>